<accession>A0A5D3D888</accession>
<comment type="caution">
    <text evidence="1">The sequence shown here is derived from an EMBL/GenBank/DDBJ whole genome shotgun (WGS) entry which is preliminary data.</text>
</comment>
<dbReference type="EMBL" id="SSTD01006740">
    <property type="protein sequence ID" value="TYK19752.1"/>
    <property type="molecule type" value="Genomic_DNA"/>
</dbReference>
<dbReference type="AlphaFoldDB" id="A0A5D3D888"/>
<evidence type="ECO:0000313" key="2">
    <source>
        <dbReference type="Proteomes" id="UP000321947"/>
    </source>
</evidence>
<name>A0A5D3D888_CUCMM</name>
<protein>
    <submittedName>
        <fullName evidence="1">Acidic leucine-rich nuclear phosphoprotein 32 family member A-like</fullName>
    </submittedName>
</protein>
<gene>
    <name evidence="1" type="ORF">E5676_scaffold3861G00060</name>
</gene>
<sequence length="260" mass="29616">MGLLAQFGVFLRDHLDDKSVPMDHMHGYGRELDKLARDRKGSVTCHMVTQGGSRIACKVALLEGNGDDMFGMLNDLQAPIEYKEEKEDSCLEDEMSMTVGVNIDEDKTKNTSRFLYVEEPVILVTQAHHVFYVDDPKNGNNCKVVQVIQNKRIWDVSEVDDVQNKHINILEVVVSHQVDDHIEDNHIEDDILCRIDVDPTIVERSVVRHLTDDFIYDVADTCHMQGTTTKYTDKPCTHIFVSHAAKGCTYKLLNQHLCPY</sequence>
<evidence type="ECO:0000313" key="1">
    <source>
        <dbReference type="EMBL" id="TYK19752.1"/>
    </source>
</evidence>
<organism evidence="1 2">
    <name type="scientific">Cucumis melo var. makuwa</name>
    <name type="common">Oriental melon</name>
    <dbReference type="NCBI Taxonomy" id="1194695"/>
    <lineage>
        <taxon>Eukaryota</taxon>
        <taxon>Viridiplantae</taxon>
        <taxon>Streptophyta</taxon>
        <taxon>Embryophyta</taxon>
        <taxon>Tracheophyta</taxon>
        <taxon>Spermatophyta</taxon>
        <taxon>Magnoliopsida</taxon>
        <taxon>eudicotyledons</taxon>
        <taxon>Gunneridae</taxon>
        <taxon>Pentapetalae</taxon>
        <taxon>rosids</taxon>
        <taxon>fabids</taxon>
        <taxon>Cucurbitales</taxon>
        <taxon>Cucurbitaceae</taxon>
        <taxon>Benincaseae</taxon>
        <taxon>Cucumis</taxon>
    </lineage>
</organism>
<dbReference type="Proteomes" id="UP000321947">
    <property type="component" value="Unassembled WGS sequence"/>
</dbReference>
<reference evidence="1 2" key="1">
    <citation type="submission" date="2019-08" db="EMBL/GenBank/DDBJ databases">
        <title>Draft genome sequences of two oriental melons (Cucumis melo L. var makuwa).</title>
        <authorList>
            <person name="Kwon S.-Y."/>
        </authorList>
    </citation>
    <scope>NUCLEOTIDE SEQUENCE [LARGE SCALE GENOMIC DNA]</scope>
    <source>
        <strain evidence="2">cv. Chang Bougi</strain>
        <tissue evidence="1">Leaf</tissue>
    </source>
</reference>
<proteinExistence type="predicted"/>